<gene>
    <name evidence="1" type="ORF">SAMN05660649_01331</name>
</gene>
<dbReference type="SUPFAM" id="SSF48695">
    <property type="entry name" value="Multiheme cytochromes"/>
    <property type="match status" value="1"/>
</dbReference>
<dbReference type="Proteomes" id="UP000199337">
    <property type="component" value="Unassembled WGS sequence"/>
</dbReference>
<protein>
    <submittedName>
        <fullName evidence="1">C_GCAxxG_C_C family probable redox protein</fullName>
    </submittedName>
</protein>
<dbReference type="OrthoDB" id="163426at2"/>
<dbReference type="AlphaFoldDB" id="A0A1I2QQ26"/>
<dbReference type="NCBIfam" id="NF045669">
    <property type="entry name" value="DVU1555_fam_CGA"/>
    <property type="match status" value="1"/>
</dbReference>
<reference evidence="2" key="1">
    <citation type="submission" date="2016-10" db="EMBL/GenBank/DDBJ databases">
        <authorList>
            <person name="Varghese N."/>
            <person name="Submissions S."/>
        </authorList>
    </citation>
    <scope>NUCLEOTIDE SEQUENCE [LARGE SCALE GENOMIC DNA]</scope>
    <source>
        <strain evidence="2">DSM 17038</strain>
    </source>
</reference>
<dbReference type="STRING" id="341036.SAMN05660649_01331"/>
<sequence length="147" mass="15799">MNDSVFRMFELAQQGFSCAQVLMLMGLEAQGQTNPELVRAMNGLAGGLGFSGKTCGALVGGVCLLGLYAGRGKPGEKEHDRFESMVNELVEWFGEHMQGNFECAQILGDDLEHKQVSVKCGNIVAATYDKIQEILEANGIDPAGGRE</sequence>
<proteinExistence type="predicted"/>
<dbReference type="EMBL" id="FOOX01000003">
    <property type="protein sequence ID" value="SFG30100.1"/>
    <property type="molecule type" value="Genomic_DNA"/>
</dbReference>
<keyword evidence="2" id="KW-1185">Reference proteome</keyword>
<dbReference type="InterPro" id="IPR010181">
    <property type="entry name" value="CGCAxxGCC_motif"/>
</dbReference>
<dbReference type="NCBIfam" id="TIGR01909">
    <property type="entry name" value="C_GCAxxG_C_C"/>
    <property type="match status" value="1"/>
</dbReference>
<dbReference type="InterPro" id="IPR036280">
    <property type="entry name" value="Multihaem_cyt_sf"/>
</dbReference>
<dbReference type="Pfam" id="PF09719">
    <property type="entry name" value="C_GCAxxG_C_C"/>
    <property type="match status" value="1"/>
</dbReference>
<dbReference type="RefSeq" id="WP_092469891.1">
    <property type="nucleotide sequence ID" value="NZ_FOOX01000003.1"/>
</dbReference>
<name>A0A1I2QQ26_9FIRM</name>
<evidence type="ECO:0000313" key="1">
    <source>
        <dbReference type="EMBL" id="SFG30100.1"/>
    </source>
</evidence>
<evidence type="ECO:0000313" key="2">
    <source>
        <dbReference type="Proteomes" id="UP000199337"/>
    </source>
</evidence>
<accession>A0A1I2QQ26</accession>
<organism evidence="1 2">
    <name type="scientific">Desulfotruncus arcticus DSM 17038</name>
    <dbReference type="NCBI Taxonomy" id="1121424"/>
    <lineage>
        <taxon>Bacteria</taxon>
        <taxon>Bacillati</taxon>
        <taxon>Bacillota</taxon>
        <taxon>Clostridia</taxon>
        <taxon>Eubacteriales</taxon>
        <taxon>Desulfallaceae</taxon>
        <taxon>Desulfotruncus</taxon>
    </lineage>
</organism>